<sequence>MKRLIGIFLLALMCTQLLPIKEVGKILFNNQIVEEHPVEDGCNCDLVKIAKDLKFLNNSSIIQFEPSLLVKSLHYNFFAEIPQGPTREIHCPPPNC</sequence>
<organism evidence="1 2">
    <name type="scientific">Chitinophaga pinensis</name>
    <dbReference type="NCBI Taxonomy" id="79329"/>
    <lineage>
        <taxon>Bacteria</taxon>
        <taxon>Pseudomonadati</taxon>
        <taxon>Bacteroidota</taxon>
        <taxon>Chitinophagia</taxon>
        <taxon>Chitinophagales</taxon>
        <taxon>Chitinophagaceae</taxon>
        <taxon>Chitinophaga</taxon>
    </lineage>
</organism>
<protein>
    <submittedName>
        <fullName evidence="1">Uncharacterized protein</fullName>
    </submittedName>
</protein>
<keyword evidence="2" id="KW-1185">Reference proteome</keyword>
<dbReference type="OrthoDB" id="675320at2"/>
<dbReference type="RefSeq" id="WP_089810543.1">
    <property type="nucleotide sequence ID" value="NZ_VOHS01000001.1"/>
</dbReference>
<comment type="caution">
    <text evidence="1">The sequence shown here is derived from an EMBL/GenBank/DDBJ whole genome shotgun (WGS) entry which is preliminary data.</text>
</comment>
<reference evidence="1 2" key="1">
    <citation type="submission" date="2019-08" db="EMBL/GenBank/DDBJ databases">
        <title>Whole genome sequencing of chitin degrading bacteria Chitinophaga pinensis YS16.</title>
        <authorList>
            <person name="Singh R.P."/>
            <person name="Manchanda G."/>
            <person name="Maurya I.K."/>
            <person name="Joshi N.K."/>
            <person name="Srivastava A.K."/>
        </authorList>
    </citation>
    <scope>NUCLEOTIDE SEQUENCE [LARGE SCALE GENOMIC DNA]</scope>
    <source>
        <strain evidence="1 2">YS-16</strain>
    </source>
</reference>
<accession>A0A5C6LYA1</accession>
<evidence type="ECO:0000313" key="1">
    <source>
        <dbReference type="EMBL" id="TWW02405.1"/>
    </source>
</evidence>
<evidence type="ECO:0000313" key="2">
    <source>
        <dbReference type="Proteomes" id="UP000318815"/>
    </source>
</evidence>
<dbReference type="AlphaFoldDB" id="A0A5C6LYA1"/>
<name>A0A5C6LYA1_9BACT</name>
<dbReference type="Proteomes" id="UP000318815">
    <property type="component" value="Unassembled WGS sequence"/>
</dbReference>
<dbReference type="EMBL" id="VOHS01000001">
    <property type="protein sequence ID" value="TWW02405.1"/>
    <property type="molecule type" value="Genomic_DNA"/>
</dbReference>
<gene>
    <name evidence="1" type="ORF">FEF09_00955</name>
</gene>
<proteinExistence type="predicted"/>